<evidence type="ECO:0000259" key="2">
    <source>
        <dbReference type="Pfam" id="PF00561"/>
    </source>
</evidence>
<dbReference type="AlphaFoldDB" id="A0A919Q4W8"/>
<comment type="caution">
    <text evidence="3">The sequence shown here is derived from an EMBL/GenBank/DDBJ whole genome shotgun (WGS) entry which is preliminary data.</text>
</comment>
<keyword evidence="4" id="KW-1185">Reference proteome</keyword>
<accession>A0A919Q4W8</accession>
<dbReference type="InterPro" id="IPR000639">
    <property type="entry name" value="Epox_hydrolase-like"/>
</dbReference>
<dbReference type="PRINTS" id="PR00412">
    <property type="entry name" value="EPOXHYDRLASE"/>
</dbReference>
<dbReference type="EMBL" id="BONR01000001">
    <property type="protein sequence ID" value="GIG53900.1"/>
    <property type="molecule type" value="Genomic_DNA"/>
</dbReference>
<dbReference type="PANTHER" id="PTHR43329">
    <property type="entry name" value="EPOXIDE HYDROLASE"/>
    <property type="match status" value="1"/>
</dbReference>
<evidence type="ECO:0000256" key="1">
    <source>
        <dbReference type="ARBA" id="ARBA00022801"/>
    </source>
</evidence>
<dbReference type="RefSeq" id="WP_203653330.1">
    <property type="nucleotide sequence ID" value="NZ_BONR01000001.1"/>
</dbReference>
<gene>
    <name evidence="3" type="primary">ephA</name>
    <name evidence="3" type="ORF">Dac01nite_06520</name>
</gene>
<protein>
    <submittedName>
        <fullName evidence="3">Epoxide hydrolase</fullName>
    </submittedName>
</protein>
<organism evidence="3 4">
    <name type="scientific">Demequina activiva</name>
    <dbReference type="NCBI Taxonomy" id="1582364"/>
    <lineage>
        <taxon>Bacteria</taxon>
        <taxon>Bacillati</taxon>
        <taxon>Actinomycetota</taxon>
        <taxon>Actinomycetes</taxon>
        <taxon>Micrococcales</taxon>
        <taxon>Demequinaceae</taxon>
        <taxon>Demequina</taxon>
    </lineage>
</organism>
<dbReference type="SUPFAM" id="SSF53474">
    <property type="entry name" value="alpha/beta-Hydrolases"/>
    <property type="match status" value="1"/>
</dbReference>
<evidence type="ECO:0000313" key="3">
    <source>
        <dbReference type="EMBL" id="GIG53900.1"/>
    </source>
</evidence>
<evidence type="ECO:0000313" key="4">
    <source>
        <dbReference type="Proteomes" id="UP000652354"/>
    </source>
</evidence>
<dbReference type="Pfam" id="PF00561">
    <property type="entry name" value="Abhydrolase_1"/>
    <property type="match status" value="1"/>
</dbReference>
<dbReference type="Gene3D" id="3.40.50.1820">
    <property type="entry name" value="alpha/beta hydrolase"/>
    <property type="match status" value="1"/>
</dbReference>
<sequence>MTNQSEFSQPSRIAVNGVELEVFEAGRENAGNPMVLCHGWPDHALTWRRQVPALVEAGYHVIAPNQRGFGGSSRPTEVEAYDVEHLTGDLAALLDHFGYESAAFVGHDWGATVSWWLTALRPERVSRVIALSVPYLARGDMPWVPFLEAILGADYYMVHFNRQPGVADAVLDQHTRQFLRNLYRMNLPAPTPAPGNAMINLALAQEALGDPILSDGELDELVAAFEESGFAPGINWYRNLDRNWELLGEVDPVIHQPALMIYGDRDPVARAEGLQELVPNVEEVSLDCGHWIQQERPEETTQLIVDWLARGR</sequence>
<dbReference type="GO" id="GO:0016787">
    <property type="term" value="F:hydrolase activity"/>
    <property type="evidence" value="ECO:0007669"/>
    <property type="project" value="UniProtKB-KW"/>
</dbReference>
<dbReference type="Proteomes" id="UP000652354">
    <property type="component" value="Unassembled WGS sequence"/>
</dbReference>
<keyword evidence="1 3" id="KW-0378">Hydrolase</keyword>
<dbReference type="InterPro" id="IPR000073">
    <property type="entry name" value="AB_hydrolase_1"/>
</dbReference>
<dbReference type="PRINTS" id="PR00111">
    <property type="entry name" value="ABHYDROLASE"/>
</dbReference>
<feature type="domain" description="AB hydrolase-1" evidence="2">
    <location>
        <begin position="32"/>
        <end position="297"/>
    </location>
</feature>
<proteinExistence type="predicted"/>
<reference evidence="3" key="1">
    <citation type="submission" date="2021-01" db="EMBL/GenBank/DDBJ databases">
        <title>Whole genome shotgun sequence of Demequina activiva NBRC 110675.</title>
        <authorList>
            <person name="Komaki H."/>
            <person name="Tamura T."/>
        </authorList>
    </citation>
    <scope>NUCLEOTIDE SEQUENCE</scope>
    <source>
        <strain evidence="3">NBRC 110675</strain>
    </source>
</reference>
<name>A0A919Q4W8_9MICO</name>
<dbReference type="InterPro" id="IPR029058">
    <property type="entry name" value="AB_hydrolase_fold"/>
</dbReference>